<comment type="caution">
    <text evidence="9">The sequence shown here is derived from an EMBL/GenBank/DDBJ whole genome shotgun (WGS) entry which is preliminary data.</text>
</comment>
<feature type="domain" description="ABC transporter" evidence="8">
    <location>
        <begin position="5"/>
        <end position="251"/>
    </location>
</feature>
<evidence type="ECO:0000256" key="3">
    <source>
        <dbReference type="ARBA" id="ARBA00022448"/>
    </source>
</evidence>
<dbReference type="SUPFAM" id="SSF52540">
    <property type="entry name" value="P-loop containing nucleoside triphosphate hydrolases"/>
    <property type="match status" value="1"/>
</dbReference>
<protein>
    <submittedName>
        <fullName evidence="9">ABC transporter ATP-binding protein</fullName>
    </submittedName>
</protein>
<name>A0AAE3AGJ8_9FIRM</name>
<dbReference type="GO" id="GO:0005886">
    <property type="term" value="C:plasma membrane"/>
    <property type="evidence" value="ECO:0007669"/>
    <property type="project" value="UniProtKB-SubCell"/>
</dbReference>
<dbReference type="CDD" id="cd03257">
    <property type="entry name" value="ABC_NikE_OppD_transporters"/>
    <property type="match status" value="1"/>
</dbReference>
<comment type="similarity">
    <text evidence="2">Belongs to the ABC transporter superfamily.</text>
</comment>
<accession>A0AAE3AGJ8</accession>
<evidence type="ECO:0000256" key="7">
    <source>
        <dbReference type="ARBA" id="ARBA00023136"/>
    </source>
</evidence>
<dbReference type="PROSITE" id="PS50893">
    <property type="entry name" value="ABC_TRANSPORTER_2"/>
    <property type="match status" value="1"/>
</dbReference>
<evidence type="ECO:0000313" key="9">
    <source>
        <dbReference type="EMBL" id="MCC2129570.1"/>
    </source>
</evidence>
<dbReference type="GO" id="GO:0005524">
    <property type="term" value="F:ATP binding"/>
    <property type="evidence" value="ECO:0007669"/>
    <property type="project" value="UniProtKB-KW"/>
</dbReference>
<dbReference type="PROSITE" id="PS00211">
    <property type="entry name" value="ABC_TRANSPORTER_1"/>
    <property type="match status" value="1"/>
</dbReference>
<dbReference type="EMBL" id="JAJEPW010000021">
    <property type="protein sequence ID" value="MCC2129570.1"/>
    <property type="molecule type" value="Genomic_DNA"/>
</dbReference>
<dbReference type="InterPro" id="IPR027417">
    <property type="entry name" value="P-loop_NTPase"/>
</dbReference>
<keyword evidence="3" id="KW-0813">Transport</keyword>
<evidence type="ECO:0000256" key="4">
    <source>
        <dbReference type="ARBA" id="ARBA00022475"/>
    </source>
</evidence>
<evidence type="ECO:0000256" key="2">
    <source>
        <dbReference type="ARBA" id="ARBA00005417"/>
    </source>
</evidence>
<dbReference type="Gene3D" id="3.40.50.300">
    <property type="entry name" value="P-loop containing nucleotide triphosphate hydrolases"/>
    <property type="match status" value="1"/>
</dbReference>
<dbReference type="InterPro" id="IPR050388">
    <property type="entry name" value="ABC_Ni/Peptide_Import"/>
</dbReference>
<dbReference type="AlphaFoldDB" id="A0AAE3AGJ8"/>
<dbReference type="InterPro" id="IPR003439">
    <property type="entry name" value="ABC_transporter-like_ATP-bd"/>
</dbReference>
<evidence type="ECO:0000313" key="10">
    <source>
        <dbReference type="Proteomes" id="UP001199319"/>
    </source>
</evidence>
<keyword evidence="5" id="KW-0547">Nucleotide-binding</keyword>
<proteinExistence type="inferred from homology"/>
<evidence type="ECO:0000256" key="6">
    <source>
        <dbReference type="ARBA" id="ARBA00022840"/>
    </source>
</evidence>
<reference evidence="9" key="1">
    <citation type="submission" date="2021-10" db="EMBL/GenBank/DDBJ databases">
        <title>Anaerobic single-cell dispensing facilitates the cultivation of human gut bacteria.</title>
        <authorList>
            <person name="Afrizal A."/>
        </authorList>
    </citation>
    <scope>NUCLEOTIDE SEQUENCE</scope>
    <source>
        <strain evidence="9">CLA-AA-H272</strain>
    </source>
</reference>
<sequence length="260" mass="28228">MEALLEYRQTDVCYGGVRAVRGVSFTLHAGEILGVVGESGCGKSTLLRAAMGLLGPGGLVTGGKILYRGENLPDLSARARRRLNGPELGMIFQSAGSAFCPVRRVGDQLYEMMRAHGPMDKRAFRQQAGALLDRLGLEDGPRILNSYPFELSGGMQQRVGIAAAMLLRPRVLLADEPTAALDVSAQKQVLEELLLVRESFGTAVVLVSHNLGLVAAMADRVLVMHRGEIVEAGETRQVLRQPRADYTRRLLEAVPKLRRA</sequence>
<dbReference type="GO" id="GO:0016887">
    <property type="term" value="F:ATP hydrolysis activity"/>
    <property type="evidence" value="ECO:0007669"/>
    <property type="project" value="InterPro"/>
</dbReference>
<dbReference type="SMART" id="SM00382">
    <property type="entry name" value="AAA"/>
    <property type="match status" value="1"/>
</dbReference>
<dbReference type="PANTHER" id="PTHR43297">
    <property type="entry name" value="OLIGOPEPTIDE TRANSPORT ATP-BINDING PROTEIN APPD"/>
    <property type="match status" value="1"/>
</dbReference>
<dbReference type="InterPro" id="IPR003593">
    <property type="entry name" value="AAA+_ATPase"/>
</dbReference>
<keyword evidence="10" id="KW-1185">Reference proteome</keyword>
<evidence type="ECO:0000256" key="1">
    <source>
        <dbReference type="ARBA" id="ARBA00004202"/>
    </source>
</evidence>
<gene>
    <name evidence="9" type="ORF">LKD37_08595</name>
</gene>
<evidence type="ECO:0000256" key="5">
    <source>
        <dbReference type="ARBA" id="ARBA00022741"/>
    </source>
</evidence>
<comment type="subcellular location">
    <subcellularLocation>
        <location evidence="1">Cell membrane</location>
        <topology evidence="1">Peripheral membrane protein</topology>
    </subcellularLocation>
</comment>
<dbReference type="InterPro" id="IPR017871">
    <property type="entry name" value="ABC_transporter-like_CS"/>
</dbReference>
<organism evidence="9 10">
    <name type="scientific">Brotocaccenecus cirricatena</name>
    <dbReference type="NCBI Taxonomy" id="3064195"/>
    <lineage>
        <taxon>Bacteria</taxon>
        <taxon>Bacillati</taxon>
        <taxon>Bacillota</taxon>
        <taxon>Clostridia</taxon>
        <taxon>Eubacteriales</taxon>
        <taxon>Oscillospiraceae</taxon>
        <taxon>Brotocaccenecus</taxon>
    </lineage>
</organism>
<evidence type="ECO:0000259" key="8">
    <source>
        <dbReference type="PROSITE" id="PS50893"/>
    </source>
</evidence>
<dbReference type="Proteomes" id="UP001199319">
    <property type="component" value="Unassembled WGS sequence"/>
</dbReference>
<keyword evidence="6 9" id="KW-0067">ATP-binding</keyword>
<keyword evidence="7" id="KW-0472">Membrane</keyword>
<dbReference type="PANTHER" id="PTHR43297:SF2">
    <property type="entry name" value="DIPEPTIDE TRANSPORT ATP-BINDING PROTEIN DPPD"/>
    <property type="match status" value="1"/>
</dbReference>
<dbReference type="Pfam" id="PF00005">
    <property type="entry name" value="ABC_tran"/>
    <property type="match status" value="1"/>
</dbReference>
<dbReference type="RefSeq" id="WP_302928845.1">
    <property type="nucleotide sequence ID" value="NZ_JAJEPW010000021.1"/>
</dbReference>
<keyword evidence="4" id="KW-1003">Cell membrane</keyword>